<feature type="chain" id="PRO_5046414473" description="SH3b domain-containing protein" evidence="3">
    <location>
        <begin position="21"/>
        <end position="325"/>
    </location>
</feature>
<evidence type="ECO:0000256" key="1">
    <source>
        <dbReference type="SAM" id="MobiDB-lite"/>
    </source>
</evidence>
<dbReference type="PROSITE" id="PS51781">
    <property type="entry name" value="SH3B"/>
    <property type="match status" value="2"/>
</dbReference>
<organism evidence="5 6">
    <name type="scientific">Pedobacter jeongneungensis</name>
    <dbReference type="NCBI Taxonomy" id="947309"/>
    <lineage>
        <taxon>Bacteria</taxon>
        <taxon>Pseudomonadati</taxon>
        <taxon>Bacteroidota</taxon>
        <taxon>Sphingobacteriia</taxon>
        <taxon>Sphingobacteriales</taxon>
        <taxon>Sphingobacteriaceae</taxon>
        <taxon>Pedobacter</taxon>
    </lineage>
</organism>
<dbReference type="PANTHER" id="PTHR34408:SF1">
    <property type="entry name" value="GLYCOSYL HYDROLASE FAMILY 19 DOMAIN-CONTAINING PROTEIN HI_1415"/>
    <property type="match status" value="1"/>
</dbReference>
<accession>A0ABP8B874</accession>
<gene>
    <name evidence="5" type="ORF">GCM10022289_12140</name>
</gene>
<evidence type="ECO:0000313" key="5">
    <source>
        <dbReference type="EMBL" id="GAA4200420.1"/>
    </source>
</evidence>
<protein>
    <recommendedName>
        <fullName evidence="4">SH3b domain-containing protein</fullName>
    </recommendedName>
</protein>
<reference evidence="6" key="1">
    <citation type="journal article" date="2019" name="Int. J. Syst. Evol. Microbiol.">
        <title>The Global Catalogue of Microorganisms (GCM) 10K type strain sequencing project: providing services to taxonomists for standard genome sequencing and annotation.</title>
        <authorList>
            <consortium name="The Broad Institute Genomics Platform"/>
            <consortium name="The Broad Institute Genome Sequencing Center for Infectious Disease"/>
            <person name="Wu L."/>
            <person name="Ma J."/>
        </authorList>
    </citation>
    <scope>NUCLEOTIDE SEQUENCE [LARGE SCALE GENOMIC DNA]</scope>
    <source>
        <strain evidence="6">JCM 17626</strain>
    </source>
</reference>
<evidence type="ECO:0000313" key="6">
    <source>
        <dbReference type="Proteomes" id="UP001501772"/>
    </source>
</evidence>
<dbReference type="SMART" id="SM00287">
    <property type="entry name" value="SH3b"/>
    <property type="match status" value="2"/>
</dbReference>
<sequence length="325" mass="36353">MTRILFLFFAFIIFSTSVNAQDMYRVTADKLRVREAKNANSKIVGFIPKNENVAVLDASDAKFYKVKLKNGEGWASKDFLEKIAPATKPATTQPNTAQPTTTPAATSNDMYRTTTDDLRVREKADPNSKIVGHLPKNENVAVIDSSNTSFYKIKVTNGEGWVSKEFLVRISPVNKPVDKATVAASVPLETRSYTNIIFFAVVALILITILYFSIKYASGNKFLIGFAVIVILVIGYFCYITFIQEKIVSGTFASTEDIQYKTFNFKSKDSVTVADAYKDSIFTSKYVIDGDMIKLYDQQNTIMLLIRDDHTLIGEGFTRGTFTKK</sequence>
<feature type="region of interest" description="Disordered" evidence="1">
    <location>
        <begin position="86"/>
        <end position="109"/>
    </location>
</feature>
<dbReference type="InterPro" id="IPR003646">
    <property type="entry name" value="SH3-like_bac-type"/>
</dbReference>
<feature type="signal peptide" evidence="3">
    <location>
        <begin position="1"/>
        <end position="20"/>
    </location>
</feature>
<keyword evidence="3" id="KW-0732">Signal</keyword>
<evidence type="ECO:0000259" key="4">
    <source>
        <dbReference type="PROSITE" id="PS51781"/>
    </source>
</evidence>
<feature type="transmembrane region" description="Helical" evidence="2">
    <location>
        <begin position="221"/>
        <end position="242"/>
    </location>
</feature>
<keyword evidence="2" id="KW-0472">Membrane</keyword>
<dbReference type="InterPro" id="IPR052354">
    <property type="entry name" value="Cell_Wall_Dynamics_Protein"/>
</dbReference>
<feature type="domain" description="SH3b" evidence="4">
    <location>
        <begin position="21"/>
        <end position="84"/>
    </location>
</feature>
<dbReference type="Gene3D" id="2.30.30.40">
    <property type="entry name" value="SH3 Domains"/>
    <property type="match status" value="2"/>
</dbReference>
<feature type="compositionally biased region" description="Low complexity" evidence="1">
    <location>
        <begin position="86"/>
        <end position="106"/>
    </location>
</feature>
<proteinExistence type="predicted"/>
<feature type="domain" description="SH3b" evidence="4">
    <location>
        <begin position="108"/>
        <end position="171"/>
    </location>
</feature>
<comment type="caution">
    <text evidence="5">The sequence shown here is derived from an EMBL/GenBank/DDBJ whole genome shotgun (WGS) entry which is preliminary data.</text>
</comment>
<dbReference type="RefSeq" id="WP_344850343.1">
    <property type="nucleotide sequence ID" value="NZ_BAABBY010000003.1"/>
</dbReference>
<keyword evidence="2" id="KW-1133">Transmembrane helix</keyword>
<dbReference type="Proteomes" id="UP001501772">
    <property type="component" value="Unassembled WGS sequence"/>
</dbReference>
<dbReference type="EMBL" id="BAABBY010000003">
    <property type="protein sequence ID" value="GAA4200420.1"/>
    <property type="molecule type" value="Genomic_DNA"/>
</dbReference>
<name>A0ABP8B874_9SPHI</name>
<evidence type="ECO:0000256" key="2">
    <source>
        <dbReference type="SAM" id="Phobius"/>
    </source>
</evidence>
<feature type="transmembrane region" description="Helical" evidence="2">
    <location>
        <begin position="196"/>
        <end position="214"/>
    </location>
</feature>
<keyword evidence="2" id="KW-0812">Transmembrane</keyword>
<evidence type="ECO:0000256" key="3">
    <source>
        <dbReference type="SAM" id="SignalP"/>
    </source>
</evidence>
<dbReference type="Pfam" id="PF08239">
    <property type="entry name" value="SH3_3"/>
    <property type="match status" value="2"/>
</dbReference>
<keyword evidence="6" id="KW-1185">Reference proteome</keyword>
<dbReference type="PANTHER" id="PTHR34408">
    <property type="entry name" value="FAMILY PROTEIN, PUTATIVE-RELATED"/>
    <property type="match status" value="1"/>
</dbReference>